<protein>
    <submittedName>
        <fullName evidence="2">Uncharacterized protein</fullName>
    </submittedName>
</protein>
<dbReference type="AlphaFoldDB" id="A0A0E9TNF6"/>
<evidence type="ECO:0000313" key="2">
    <source>
        <dbReference type="EMBL" id="JAH54997.1"/>
    </source>
</evidence>
<feature type="compositionally biased region" description="Basic and acidic residues" evidence="1">
    <location>
        <begin position="1"/>
        <end position="16"/>
    </location>
</feature>
<sequence>MRQDTRMHYGEPKREPTVTICD</sequence>
<reference evidence="2" key="1">
    <citation type="submission" date="2014-11" db="EMBL/GenBank/DDBJ databases">
        <authorList>
            <person name="Amaro Gonzalez C."/>
        </authorList>
    </citation>
    <scope>NUCLEOTIDE SEQUENCE</scope>
</reference>
<reference evidence="2" key="2">
    <citation type="journal article" date="2015" name="Fish Shellfish Immunol.">
        <title>Early steps in the European eel (Anguilla anguilla)-Vibrio vulnificus interaction in the gills: Role of the RtxA13 toxin.</title>
        <authorList>
            <person name="Callol A."/>
            <person name="Pajuelo D."/>
            <person name="Ebbesson L."/>
            <person name="Teles M."/>
            <person name="MacKenzie S."/>
            <person name="Amaro C."/>
        </authorList>
    </citation>
    <scope>NUCLEOTIDE SEQUENCE</scope>
</reference>
<feature type="region of interest" description="Disordered" evidence="1">
    <location>
        <begin position="1"/>
        <end position="22"/>
    </location>
</feature>
<evidence type="ECO:0000256" key="1">
    <source>
        <dbReference type="SAM" id="MobiDB-lite"/>
    </source>
</evidence>
<organism evidence="2">
    <name type="scientific">Anguilla anguilla</name>
    <name type="common">European freshwater eel</name>
    <name type="synonym">Muraena anguilla</name>
    <dbReference type="NCBI Taxonomy" id="7936"/>
    <lineage>
        <taxon>Eukaryota</taxon>
        <taxon>Metazoa</taxon>
        <taxon>Chordata</taxon>
        <taxon>Craniata</taxon>
        <taxon>Vertebrata</taxon>
        <taxon>Euteleostomi</taxon>
        <taxon>Actinopterygii</taxon>
        <taxon>Neopterygii</taxon>
        <taxon>Teleostei</taxon>
        <taxon>Anguilliformes</taxon>
        <taxon>Anguillidae</taxon>
        <taxon>Anguilla</taxon>
    </lineage>
</organism>
<proteinExistence type="predicted"/>
<name>A0A0E9TNF6_ANGAN</name>
<accession>A0A0E9TNF6</accession>
<dbReference type="EMBL" id="GBXM01053580">
    <property type="protein sequence ID" value="JAH54997.1"/>
    <property type="molecule type" value="Transcribed_RNA"/>
</dbReference>